<feature type="region of interest" description="Disordered" evidence="1">
    <location>
        <begin position="194"/>
        <end position="214"/>
    </location>
</feature>
<name>A0AAD8F7K1_BIOPF</name>
<keyword evidence="5" id="KW-1185">Reference proteome</keyword>
<feature type="chain" id="PRO_5041949557" evidence="3">
    <location>
        <begin position="24"/>
        <end position="227"/>
    </location>
</feature>
<keyword evidence="2" id="KW-0472">Membrane</keyword>
<keyword evidence="3" id="KW-0732">Signal</keyword>
<comment type="caution">
    <text evidence="4">The sequence shown here is derived from an EMBL/GenBank/DDBJ whole genome shotgun (WGS) entry which is preliminary data.</text>
</comment>
<dbReference type="EMBL" id="JASAOG010000087">
    <property type="protein sequence ID" value="KAK0053286.1"/>
    <property type="molecule type" value="Genomic_DNA"/>
</dbReference>
<evidence type="ECO:0000256" key="2">
    <source>
        <dbReference type="SAM" id="Phobius"/>
    </source>
</evidence>
<organism evidence="4 5">
    <name type="scientific">Biomphalaria pfeifferi</name>
    <name type="common">Bloodfluke planorb</name>
    <name type="synonym">Freshwater snail</name>
    <dbReference type="NCBI Taxonomy" id="112525"/>
    <lineage>
        <taxon>Eukaryota</taxon>
        <taxon>Metazoa</taxon>
        <taxon>Spiralia</taxon>
        <taxon>Lophotrochozoa</taxon>
        <taxon>Mollusca</taxon>
        <taxon>Gastropoda</taxon>
        <taxon>Heterobranchia</taxon>
        <taxon>Euthyneura</taxon>
        <taxon>Panpulmonata</taxon>
        <taxon>Hygrophila</taxon>
        <taxon>Lymnaeoidea</taxon>
        <taxon>Planorbidae</taxon>
        <taxon>Biomphalaria</taxon>
    </lineage>
</organism>
<evidence type="ECO:0000313" key="5">
    <source>
        <dbReference type="Proteomes" id="UP001233172"/>
    </source>
</evidence>
<keyword evidence="2" id="KW-1133">Transmembrane helix</keyword>
<feature type="signal peptide" evidence="3">
    <location>
        <begin position="1"/>
        <end position="23"/>
    </location>
</feature>
<sequence length="227" mass="26427">MVLKIAIINHVLWLSLSITTVISKDKSYTINNNLESKMFNNYNQNHYLVFNDTTGSRRHRICIINGEGEDDLTLTLQNVWSTICDDDDEHITLGRSVHHCDSTLSSLTLTLKTKLFKIEIYRRSSIFQIEVKLASDKKLHCYAGTQDFDTEKDENNNIIIYIVIPSCVFVFFLLVAVYSCFRFKHSKSRPELMSQNEYNTPENNRDTDHYDRPSTIYHLPTEYLDAI</sequence>
<reference evidence="4" key="2">
    <citation type="submission" date="2023-04" db="EMBL/GenBank/DDBJ databases">
        <authorList>
            <person name="Bu L."/>
            <person name="Lu L."/>
            <person name="Laidemitt M.R."/>
            <person name="Zhang S.M."/>
            <person name="Mutuku M."/>
            <person name="Mkoji G."/>
            <person name="Steinauer M."/>
            <person name="Loker E.S."/>
        </authorList>
    </citation>
    <scope>NUCLEOTIDE SEQUENCE</scope>
    <source>
        <strain evidence="4">KasaAsao</strain>
        <tissue evidence="4">Whole Snail</tissue>
    </source>
</reference>
<dbReference type="AlphaFoldDB" id="A0AAD8F7K1"/>
<feature type="transmembrane region" description="Helical" evidence="2">
    <location>
        <begin position="158"/>
        <end position="181"/>
    </location>
</feature>
<evidence type="ECO:0000313" key="4">
    <source>
        <dbReference type="EMBL" id="KAK0053286.1"/>
    </source>
</evidence>
<accession>A0AAD8F7K1</accession>
<protein>
    <submittedName>
        <fullName evidence="4">Uncharacterized protein</fullName>
    </submittedName>
</protein>
<keyword evidence="2" id="KW-0812">Transmembrane</keyword>
<dbReference type="Proteomes" id="UP001233172">
    <property type="component" value="Unassembled WGS sequence"/>
</dbReference>
<reference evidence="4" key="1">
    <citation type="journal article" date="2023" name="PLoS Negl. Trop. Dis.">
        <title>A genome sequence for Biomphalaria pfeifferi, the major vector snail for the human-infecting parasite Schistosoma mansoni.</title>
        <authorList>
            <person name="Bu L."/>
            <person name="Lu L."/>
            <person name="Laidemitt M.R."/>
            <person name="Zhang S.M."/>
            <person name="Mutuku M."/>
            <person name="Mkoji G."/>
            <person name="Steinauer M."/>
            <person name="Loker E.S."/>
        </authorList>
    </citation>
    <scope>NUCLEOTIDE SEQUENCE</scope>
    <source>
        <strain evidence="4">KasaAsao</strain>
    </source>
</reference>
<evidence type="ECO:0000256" key="1">
    <source>
        <dbReference type="SAM" id="MobiDB-lite"/>
    </source>
</evidence>
<gene>
    <name evidence="4" type="ORF">Bpfe_017217</name>
</gene>
<proteinExistence type="predicted"/>
<evidence type="ECO:0000256" key="3">
    <source>
        <dbReference type="SAM" id="SignalP"/>
    </source>
</evidence>
<feature type="compositionally biased region" description="Basic and acidic residues" evidence="1">
    <location>
        <begin position="203"/>
        <end position="212"/>
    </location>
</feature>